<dbReference type="PANTHER" id="PTHR34374">
    <property type="entry name" value="LARGE RIBOSOMAL RNA SUBUNIT ACCUMULATION PROTEIN YCED HOMOLOG 1, CHLOROPLASTIC"/>
    <property type="match status" value="1"/>
</dbReference>
<comment type="caution">
    <text evidence="1">The sequence shown here is derived from an EMBL/GenBank/DDBJ whole genome shotgun (WGS) entry which is preliminary data.</text>
</comment>
<dbReference type="AlphaFoldDB" id="A0A4R1MYK8"/>
<reference evidence="1 2" key="1">
    <citation type="submission" date="2019-03" db="EMBL/GenBank/DDBJ databases">
        <title>Genomic Encyclopedia of Type Strains, Phase IV (KMG-IV): sequencing the most valuable type-strain genomes for metagenomic binning, comparative biology and taxonomic classification.</title>
        <authorList>
            <person name="Goeker M."/>
        </authorList>
    </citation>
    <scope>NUCLEOTIDE SEQUENCE [LARGE SCALE GENOMIC DNA]</scope>
    <source>
        <strain evidence="1 2">DSM 24176</strain>
    </source>
</reference>
<dbReference type="RefSeq" id="WP_132280662.1">
    <property type="nucleotide sequence ID" value="NZ_SMGQ01000011.1"/>
</dbReference>
<proteinExistence type="predicted"/>
<keyword evidence="2" id="KW-1185">Reference proteome</keyword>
<accession>A0A4R1MYK8</accession>
<evidence type="ECO:0008006" key="3">
    <source>
        <dbReference type="Google" id="ProtNLM"/>
    </source>
</evidence>
<dbReference type="InterPro" id="IPR003772">
    <property type="entry name" value="YceD"/>
</dbReference>
<evidence type="ECO:0000313" key="2">
    <source>
        <dbReference type="Proteomes" id="UP000294545"/>
    </source>
</evidence>
<dbReference type="EMBL" id="SMGQ01000011">
    <property type="protein sequence ID" value="TCK98316.1"/>
    <property type="molecule type" value="Genomic_DNA"/>
</dbReference>
<name>A0A4R1MYK8_9FIRM</name>
<dbReference type="OrthoDB" id="9790372at2"/>
<dbReference type="Pfam" id="PF02620">
    <property type="entry name" value="YceD"/>
    <property type="match status" value="1"/>
</dbReference>
<gene>
    <name evidence="1" type="ORF">EDC19_0736</name>
</gene>
<organism evidence="1 2">
    <name type="scientific">Natranaerovirga hydrolytica</name>
    <dbReference type="NCBI Taxonomy" id="680378"/>
    <lineage>
        <taxon>Bacteria</taxon>
        <taxon>Bacillati</taxon>
        <taxon>Bacillota</taxon>
        <taxon>Clostridia</taxon>
        <taxon>Lachnospirales</taxon>
        <taxon>Natranaerovirgaceae</taxon>
        <taxon>Natranaerovirga</taxon>
    </lineage>
</organism>
<protein>
    <recommendedName>
        <fullName evidence="3">DUF177 domain-containing protein</fullName>
    </recommendedName>
</protein>
<dbReference type="PANTHER" id="PTHR34374:SF1">
    <property type="entry name" value="LARGE RIBOSOMAL RNA SUBUNIT ACCUMULATION PROTEIN YCED HOMOLOG 1, CHLOROPLASTIC"/>
    <property type="match status" value="1"/>
</dbReference>
<evidence type="ECO:0000313" key="1">
    <source>
        <dbReference type="EMBL" id="TCK98316.1"/>
    </source>
</evidence>
<sequence>MIINITDLLMSDEDIKEVNSYLDMKSIVIEDIEYFFEDKIKINIKLYNLDDAEIEIIGHINAKIKMPCSRCTEYFIKDLDFHFNRTAHLNDIDAIEQEPITDERDIFIDEFNIDINQLICDEIIINFPMKVLCKEDCKGICNNCGCNLNNEKCNCESLDIDPRMAVFQDILKKF</sequence>
<dbReference type="Proteomes" id="UP000294545">
    <property type="component" value="Unassembled WGS sequence"/>
</dbReference>